<proteinExistence type="predicted"/>
<dbReference type="HOGENOM" id="CLU_043966_1_2_11"/>
<dbReference type="eggNOG" id="COG0262">
    <property type="taxonomic scope" value="Bacteria"/>
</dbReference>
<protein>
    <submittedName>
        <fullName evidence="3">Pyrimidine reductase</fullName>
    </submittedName>
</protein>
<evidence type="ECO:0000256" key="1">
    <source>
        <dbReference type="SAM" id="MobiDB-lite"/>
    </source>
</evidence>
<dbReference type="InterPro" id="IPR024072">
    <property type="entry name" value="DHFR-like_dom_sf"/>
</dbReference>
<dbReference type="RefSeq" id="WP_019510928.1">
    <property type="nucleotide sequence ID" value="NC_023036.2"/>
</dbReference>
<dbReference type="PANTHER" id="PTHR38011:SF2">
    <property type="entry name" value="BIFUNCTIONAL DEAMINASE-REDUCTASE DOMAIN PROTEIN"/>
    <property type="match status" value="1"/>
</dbReference>
<dbReference type="GeneID" id="43447987"/>
<keyword evidence="4" id="KW-1185">Reference proteome</keyword>
<dbReference type="AlphaFoldDB" id="V5X6X7"/>
<accession>V5X6X7</accession>
<feature type="domain" description="Bacterial bifunctional deaminase-reductase C-terminal" evidence="2">
    <location>
        <begin position="4"/>
        <end position="202"/>
    </location>
</feature>
<dbReference type="SUPFAM" id="SSF53597">
    <property type="entry name" value="Dihydrofolate reductase-like"/>
    <property type="match status" value="1"/>
</dbReference>
<evidence type="ECO:0000313" key="4">
    <source>
        <dbReference type="Proteomes" id="UP000018763"/>
    </source>
</evidence>
<dbReference type="PANTHER" id="PTHR38011">
    <property type="entry name" value="DIHYDROFOLATE REDUCTASE FAMILY PROTEIN (AFU_ORTHOLOGUE AFUA_8G06820)"/>
    <property type="match status" value="1"/>
</dbReference>
<dbReference type="GO" id="GO:0008703">
    <property type="term" value="F:5-amino-6-(5-phosphoribosylamino)uracil reductase activity"/>
    <property type="evidence" value="ECO:0007669"/>
    <property type="project" value="InterPro"/>
</dbReference>
<dbReference type="InterPro" id="IPR002734">
    <property type="entry name" value="RibDG_C"/>
</dbReference>
<dbReference type="Proteomes" id="UP000018763">
    <property type="component" value="Chromosome"/>
</dbReference>
<reference evidence="3 4" key="1">
    <citation type="journal article" date="2014" name="Genome Announc.">
        <title>Complete Genome Sequence of Sterol-Transforming Mycobacterium neoaurum Strain VKM Ac-1815D.</title>
        <authorList>
            <person name="Shtratnikova V.Y."/>
            <person name="Bragin E.Y."/>
            <person name="Dovbnya D.V."/>
            <person name="Pekov Y.A."/>
            <person name="Schelkunov M.I."/>
            <person name="Strizhov N."/>
            <person name="Ivashina T.V."/>
            <person name="Ashapkin V.V."/>
            <person name="Donova M.V."/>
        </authorList>
    </citation>
    <scope>NUCLEOTIDE SEQUENCE [LARGE SCALE GENOMIC DNA]</scope>
    <source>
        <strain evidence="3 4">VKM Ac-1815D</strain>
    </source>
</reference>
<dbReference type="Pfam" id="PF01872">
    <property type="entry name" value="RibD_C"/>
    <property type="match status" value="1"/>
</dbReference>
<dbReference type="Gene3D" id="3.40.430.10">
    <property type="entry name" value="Dihydrofolate Reductase, subunit A"/>
    <property type="match status" value="1"/>
</dbReference>
<evidence type="ECO:0000313" key="3">
    <source>
        <dbReference type="EMBL" id="AHC23144.1"/>
    </source>
</evidence>
<organism evidence="3 4">
    <name type="scientific">Mycolicibacterium neoaurum VKM Ac-1815D</name>
    <dbReference type="NCBI Taxonomy" id="700508"/>
    <lineage>
        <taxon>Bacteria</taxon>
        <taxon>Bacillati</taxon>
        <taxon>Actinomycetota</taxon>
        <taxon>Actinomycetes</taxon>
        <taxon>Mycobacteriales</taxon>
        <taxon>Mycobacteriaceae</taxon>
        <taxon>Mycolicibacterium</taxon>
    </lineage>
</organism>
<dbReference type="GO" id="GO:0009231">
    <property type="term" value="P:riboflavin biosynthetic process"/>
    <property type="evidence" value="ECO:0007669"/>
    <property type="project" value="InterPro"/>
</dbReference>
<sequence length="224" mass="23761">MTRITAGLFISLDGVVEAPDQWHFPYFNDEMGAAVDAQLGSAETILLGRATYDSFVGAWPQREADGGEDAEFAKKLGDTRKIVVSRQRLSFGPGASEATGEKPGASEATGDKPGASYDWRNSEQLHGDLLTGVRELKAQPGGDIGIAGSVSVVRELLAAGLLDELHLLVHPVVVGTGARLFRDADALPLKLLSSTAFRTGVVHSVYTKDDGAPNGSYEDAKQHL</sequence>
<name>V5X6X7_MYCNE</name>
<evidence type="ECO:0000259" key="2">
    <source>
        <dbReference type="Pfam" id="PF01872"/>
    </source>
</evidence>
<gene>
    <name evidence="3" type="ORF">D174_00405</name>
</gene>
<dbReference type="InterPro" id="IPR050765">
    <property type="entry name" value="Riboflavin_Biosynth_HTPR"/>
</dbReference>
<feature type="region of interest" description="Disordered" evidence="1">
    <location>
        <begin position="92"/>
        <end position="117"/>
    </location>
</feature>
<dbReference type="EMBL" id="CP006936">
    <property type="protein sequence ID" value="AHC23144.1"/>
    <property type="molecule type" value="Genomic_DNA"/>
</dbReference>
<dbReference type="KEGG" id="mne:D174_00405"/>